<gene>
    <name evidence="2" type="ORF">GJ698_29940</name>
</gene>
<evidence type="ECO:0008006" key="4">
    <source>
        <dbReference type="Google" id="ProtNLM"/>
    </source>
</evidence>
<dbReference type="Proteomes" id="UP000439986">
    <property type="component" value="Unassembled WGS sequence"/>
</dbReference>
<evidence type="ECO:0000256" key="1">
    <source>
        <dbReference type="SAM" id="MobiDB-lite"/>
    </source>
</evidence>
<organism evidence="2 3">
    <name type="scientific">Duganella aquatilis</name>
    <dbReference type="NCBI Taxonomy" id="2666082"/>
    <lineage>
        <taxon>Bacteria</taxon>
        <taxon>Pseudomonadati</taxon>
        <taxon>Pseudomonadota</taxon>
        <taxon>Betaproteobacteria</taxon>
        <taxon>Burkholderiales</taxon>
        <taxon>Oxalobacteraceae</taxon>
        <taxon>Telluria group</taxon>
        <taxon>Duganella</taxon>
    </lineage>
</organism>
<dbReference type="AlphaFoldDB" id="A0A844D5E4"/>
<name>A0A844D5E4_9BURK</name>
<reference evidence="2 3" key="1">
    <citation type="submission" date="2019-11" db="EMBL/GenBank/DDBJ databases">
        <title>Novel species isolated from a subtropical stream in China.</title>
        <authorList>
            <person name="Lu H."/>
        </authorList>
    </citation>
    <scope>NUCLEOTIDE SEQUENCE [LARGE SCALE GENOMIC DNA]</scope>
    <source>
        <strain evidence="2 3">FT26W</strain>
    </source>
</reference>
<dbReference type="RefSeq" id="WP_154361508.1">
    <property type="nucleotide sequence ID" value="NZ_WKJL01000054.1"/>
</dbReference>
<feature type="compositionally biased region" description="Basic and acidic residues" evidence="1">
    <location>
        <begin position="33"/>
        <end position="72"/>
    </location>
</feature>
<feature type="compositionally biased region" description="Basic and acidic residues" evidence="1">
    <location>
        <begin position="1"/>
        <end position="15"/>
    </location>
</feature>
<dbReference type="EMBL" id="WKJL01000054">
    <property type="protein sequence ID" value="MRW88307.1"/>
    <property type="molecule type" value="Genomic_DNA"/>
</dbReference>
<proteinExistence type="predicted"/>
<dbReference type="InterPro" id="IPR019626">
    <property type="entry name" value="Stress-induced_KGG_rpt"/>
</dbReference>
<dbReference type="Pfam" id="PF10685">
    <property type="entry name" value="KGG"/>
    <property type="match status" value="1"/>
</dbReference>
<evidence type="ECO:0000313" key="2">
    <source>
        <dbReference type="EMBL" id="MRW88307.1"/>
    </source>
</evidence>
<protein>
    <recommendedName>
        <fullName evidence="4">Stress-induced protein</fullName>
    </recommendedName>
</protein>
<sequence length="122" mass="12397">MATSNKDSKQGEKTGSRQSGDTSKRGFASMDPEQQREIAAEGGRAAHEKGTAHEFTSEEARRAGSMSHKNDPGRSSQSAGAGSGSRSSTGAGNKGSAGQSEDEDDADQENSSGGSGASRSKS</sequence>
<feature type="region of interest" description="Disordered" evidence="1">
    <location>
        <begin position="1"/>
        <end position="122"/>
    </location>
</feature>
<evidence type="ECO:0000313" key="3">
    <source>
        <dbReference type="Proteomes" id="UP000439986"/>
    </source>
</evidence>
<feature type="compositionally biased region" description="Low complexity" evidence="1">
    <location>
        <begin position="73"/>
        <end position="91"/>
    </location>
</feature>
<accession>A0A844D5E4</accession>
<keyword evidence="3" id="KW-1185">Reference proteome</keyword>
<comment type="caution">
    <text evidence="2">The sequence shown here is derived from an EMBL/GenBank/DDBJ whole genome shotgun (WGS) entry which is preliminary data.</text>
</comment>